<dbReference type="InterPro" id="IPR003439">
    <property type="entry name" value="ABC_transporter-like_ATP-bd"/>
</dbReference>
<dbReference type="GO" id="GO:0005524">
    <property type="term" value="F:ATP binding"/>
    <property type="evidence" value="ECO:0007669"/>
    <property type="project" value="UniProtKB-KW"/>
</dbReference>
<dbReference type="PROSITE" id="PS00211">
    <property type="entry name" value="ABC_TRANSPORTER_1"/>
    <property type="match status" value="1"/>
</dbReference>
<evidence type="ECO:0000256" key="2">
    <source>
        <dbReference type="ARBA" id="ARBA00022741"/>
    </source>
</evidence>
<dbReference type="Pfam" id="PF00005">
    <property type="entry name" value="ABC_tran"/>
    <property type="match status" value="1"/>
</dbReference>
<dbReference type="GO" id="GO:0016887">
    <property type="term" value="F:ATP hydrolysis activity"/>
    <property type="evidence" value="ECO:0007669"/>
    <property type="project" value="InterPro"/>
</dbReference>
<dbReference type="PROSITE" id="PS50893">
    <property type="entry name" value="ABC_TRANSPORTER_2"/>
    <property type="match status" value="1"/>
</dbReference>
<evidence type="ECO:0000256" key="3">
    <source>
        <dbReference type="ARBA" id="ARBA00022840"/>
    </source>
</evidence>
<keyword evidence="2" id="KW-0547">Nucleotide-binding</keyword>
<dbReference type="EMBL" id="CP114014">
    <property type="protein sequence ID" value="XAY03660.1"/>
    <property type="molecule type" value="Genomic_DNA"/>
</dbReference>
<dbReference type="RefSeq" id="WP_354700215.1">
    <property type="nucleotide sequence ID" value="NZ_CP114014.1"/>
</dbReference>
<dbReference type="Gene3D" id="3.40.50.300">
    <property type="entry name" value="P-loop containing nucleotide triphosphate hydrolases"/>
    <property type="match status" value="1"/>
</dbReference>
<dbReference type="SMART" id="SM00382">
    <property type="entry name" value="AAA"/>
    <property type="match status" value="1"/>
</dbReference>
<evidence type="ECO:0000313" key="5">
    <source>
        <dbReference type="EMBL" id="XAY03660.1"/>
    </source>
</evidence>
<sequence length="391" mass="42116">MTSSTVTATIPAHDHPYTALSDVVASGRPEVTRLTYAQTTVAFVLPHSSVTLLLDQRPPQVTQDKAAAEIEVRLSEDQARRFARGELHLTADVIAGRAATAGPVRRFLEVEPILRGLLAARSTDQTDRDPLTSHGQIDEQLLAIETRGLHKAFGTNRILRGADITIPEGLISVVLGPSGTGKSVLLQHVTGLLRPDAGEVLIRGRRLSQMSRSQLLALRTEIGVMFQDGALFSAMNIYDNVAFPLRRHTDLPDKVVAEIVHGHLANVGLTSAANRMPNELSGGMRKRAGLARALVLEPSIIICDEPDSGLDPVRTALLGELLVDQHQAMGGAMVVVTHNIALTKRIAEHITVLWQGKVLLSGMRDDVLGSDEPFVQQFLAGDTDGPLSMDA</sequence>
<dbReference type="InterPro" id="IPR003593">
    <property type="entry name" value="AAA+_ATPase"/>
</dbReference>
<keyword evidence="1" id="KW-0813">Transport</keyword>
<dbReference type="KEGG" id="parq:DSM112329_00480"/>
<gene>
    <name evidence="5" type="ORF">DSM112329_00480</name>
</gene>
<reference evidence="5" key="1">
    <citation type="submission" date="2022-12" db="EMBL/GenBank/DDBJ databases">
        <title>Paraconexibacter alkalitolerans sp. nov. and Baekduia alba sp. nov., isolated from soil and emended description of the genera Paraconexibacter (Chun et al., 2020) and Baekduia (An et al., 2020).</title>
        <authorList>
            <person name="Vieira S."/>
            <person name="Huber K.J."/>
            <person name="Geppert A."/>
            <person name="Wolf J."/>
            <person name="Neumann-Schaal M."/>
            <person name="Muesken M."/>
            <person name="Overmann J."/>
        </authorList>
    </citation>
    <scope>NUCLEOTIDE SEQUENCE</scope>
    <source>
        <strain evidence="5">AEG42_29</strain>
    </source>
</reference>
<dbReference type="InterPro" id="IPR017871">
    <property type="entry name" value="ABC_transporter-like_CS"/>
</dbReference>
<evidence type="ECO:0000259" key="4">
    <source>
        <dbReference type="PROSITE" id="PS50893"/>
    </source>
</evidence>
<feature type="domain" description="ABC transporter" evidence="4">
    <location>
        <begin position="144"/>
        <end position="380"/>
    </location>
</feature>
<name>A0AAU7APU5_9ACTN</name>
<proteinExistence type="predicted"/>
<accession>A0AAU7APU5</accession>
<dbReference type="PANTHER" id="PTHR43023:SF6">
    <property type="entry name" value="INTERMEMBRANE PHOSPHOLIPID TRANSPORT SYSTEM ATP-BINDING PROTEIN MLAF"/>
    <property type="match status" value="1"/>
</dbReference>
<keyword evidence="3" id="KW-0067">ATP-binding</keyword>
<protein>
    <submittedName>
        <fullName evidence="5">ABC transporter</fullName>
    </submittedName>
</protein>
<dbReference type="PANTHER" id="PTHR43023">
    <property type="entry name" value="PROTEIN TRIGALACTOSYLDIACYLGLYCEROL 3, CHLOROPLASTIC"/>
    <property type="match status" value="1"/>
</dbReference>
<organism evidence="5">
    <name type="scientific">Paraconexibacter sp. AEG42_29</name>
    <dbReference type="NCBI Taxonomy" id="2997339"/>
    <lineage>
        <taxon>Bacteria</taxon>
        <taxon>Bacillati</taxon>
        <taxon>Actinomycetota</taxon>
        <taxon>Thermoleophilia</taxon>
        <taxon>Solirubrobacterales</taxon>
        <taxon>Paraconexibacteraceae</taxon>
        <taxon>Paraconexibacter</taxon>
    </lineage>
</organism>
<dbReference type="AlphaFoldDB" id="A0AAU7APU5"/>
<evidence type="ECO:0000256" key="1">
    <source>
        <dbReference type="ARBA" id="ARBA00022448"/>
    </source>
</evidence>
<dbReference type="SUPFAM" id="SSF52540">
    <property type="entry name" value="P-loop containing nucleoside triphosphate hydrolases"/>
    <property type="match status" value="1"/>
</dbReference>
<dbReference type="InterPro" id="IPR027417">
    <property type="entry name" value="P-loop_NTPase"/>
</dbReference>